<sequence length="165" mass="17740">MIIFGPGVAETVADSARTSLDREIEQLRAEGRLEAGKKTLEGLRWTPGRLKLPEALRRYGLRKNIDLSPLTALGIDTNNIAKEDIKWTGPVVYADVRSDPLKYSSSAAGGGIFGILALGNLPLPEIGDSGSKEIQSGSVAYFRDSDPVVYRSCGGGRGILFYISL</sequence>
<evidence type="ECO:0000313" key="2">
    <source>
        <dbReference type="Proteomes" id="UP000297280"/>
    </source>
</evidence>
<keyword evidence="2" id="KW-1185">Reference proteome</keyword>
<reference evidence="1 2" key="1">
    <citation type="submission" date="2017-12" db="EMBL/GenBank/DDBJ databases">
        <title>Comparative genomics of Botrytis spp.</title>
        <authorList>
            <person name="Valero-Jimenez C.A."/>
            <person name="Tapia P."/>
            <person name="Veloso J."/>
            <person name="Silva-Moreno E."/>
            <person name="Staats M."/>
            <person name="Valdes J.H."/>
            <person name="Van Kan J.A.L."/>
        </authorList>
    </citation>
    <scope>NUCLEOTIDE SEQUENCE [LARGE SCALE GENOMIC DNA]</scope>
    <source>
        <strain evidence="1 2">MUCL3349</strain>
    </source>
</reference>
<proteinExistence type="predicted"/>
<protein>
    <submittedName>
        <fullName evidence="1">Uncharacterized protein</fullName>
    </submittedName>
</protein>
<dbReference type="AlphaFoldDB" id="A0A4Z1L323"/>
<gene>
    <name evidence="1" type="ORF">BPOR_0035g00010</name>
</gene>
<dbReference type="EMBL" id="PQXO01000035">
    <property type="protein sequence ID" value="TGO91200.1"/>
    <property type="molecule type" value="Genomic_DNA"/>
</dbReference>
<dbReference type="Proteomes" id="UP000297280">
    <property type="component" value="Unassembled WGS sequence"/>
</dbReference>
<accession>A0A4Z1L323</accession>
<name>A0A4Z1L323_9HELO</name>
<evidence type="ECO:0000313" key="1">
    <source>
        <dbReference type="EMBL" id="TGO91200.1"/>
    </source>
</evidence>
<comment type="caution">
    <text evidence="1">The sequence shown here is derived from an EMBL/GenBank/DDBJ whole genome shotgun (WGS) entry which is preliminary data.</text>
</comment>
<organism evidence="1 2">
    <name type="scientific">Botrytis porri</name>
    <dbReference type="NCBI Taxonomy" id="87229"/>
    <lineage>
        <taxon>Eukaryota</taxon>
        <taxon>Fungi</taxon>
        <taxon>Dikarya</taxon>
        <taxon>Ascomycota</taxon>
        <taxon>Pezizomycotina</taxon>
        <taxon>Leotiomycetes</taxon>
        <taxon>Helotiales</taxon>
        <taxon>Sclerotiniaceae</taxon>
        <taxon>Botrytis</taxon>
    </lineage>
</organism>